<proteinExistence type="predicted"/>
<dbReference type="AlphaFoldDB" id="A0AAX4H7P8"/>
<gene>
    <name evidence="2" type="ORF">PUMCH_001776</name>
</gene>
<dbReference type="EMBL" id="CP138895">
    <property type="protein sequence ID" value="WPK24502.1"/>
    <property type="molecule type" value="Genomic_DNA"/>
</dbReference>
<dbReference type="KEGG" id="asau:88172841"/>
<sequence>MSDPPEIASATDANQHPESLLCFPTFLGKFVEDFKQSSELRALVFPDLDHLCTKPEIDQIEELLLESISEDIRPILSVALPSSRDSINSLDTQLLVEALKIDPVEITRRAFDIYVDYKDQLDDNISGHDESSSTVGDVPDRIARDPNQSSPNSDSPPNLSRTVNEDEILEEFIILDTPILLEAHLNQFQSEGLELDANQILITLPLQEILAEGGQSLINVLPEETESSTDTQQVSGDRLTATADETTTPKVTRTSRFLRRSANSTISLQFDRSSAKDVLEKMLKAIVNFMKPKNEKLLDKIHLKDKSHINHIVNVLLTIDGLYLIRALNTIDLIASFSYVRFLDSIHKSSGTGWKDLPMVQKFEKFINTEYTSLGIERRVSRRDLMRILGSLGTREGYFLVCALSFEFKTPEQTALVEVFVEICSMVPQHALNQAIPAQIQQNASTPEKEVVAKVFGSQIGSSILKFLKSRYYHGDVLLLRTVLMDGNLKVKKRMLANFLESQEFPKKKFIRDNDIPMTVQVLVSHFGRGLIREICVPKDTDLKTLEPKSLVLKATSGESDWLLFHAYLKESPESRQKKYQGVSLISRAGLNRKKEEISDLNHTNKDRFLKRIILRFTEKDGSSFSSEDSTKVQNHISETLGNISSEIDNAIEKFHLCLSKFMTLLSEAYKDHKIELPDRLDHAEIKESAFQCVNSFEYHVANFENLPPQIDSSCNAIKEILSSLNMFYSFIKLALGDYLRDGQECVRLMAGGILFVEQRRTMMGVFIEGVVNLVQLPIEVGAAVQDPSKVTDVLPRGLKIMKNIHDILKIIQELRSSNEELVDKWRAIERFITAWPGDYFDSKPPKVLMRSKKRSDQ</sequence>
<organism evidence="2 3">
    <name type="scientific">Australozyma saopauloensis</name>
    <dbReference type="NCBI Taxonomy" id="291208"/>
    <lineage>
        <taxon>Eukaryota</taxon>
        <taxon>Fungi</taxon>
        <taxon>Dikarya</taxon>
        <taxon>Ascomycota</taxon>
        <taxon>Saccharomycotina</taxon>
        <taxon>Pichiomycetes</taxon>
        <taxon>Metschnikowiaceae</taxon>
        <taxon>Australozyma</taxon>
    </lineage>
</organism>
<name>A0AAX4H7P8_9ASCO</name>
<feature type="compositionally biased region" description="Low complexity" evidence="1">
    <location>
        <begin position="145"/>
        <end position="158"/>
    </location>
</feature>
<dbReference type="Proteomes" id="UP001338582">
    <property type="component" value="Chromosome 2"/>
</dbReference>
<keyword evidence="3" id="KW-1185">Reference proteome</keyword>
<evidence type="ECO:0000313" key="2">
    <source>
        <dbReference type="EMBL" id="WPK24502.1"/>
    </source>
</evidence>
<dbReference type="GeneID" id="88172841"/>
<feature type="region of interest" description="Disordered" evidence="1">
    <location>
        <begin position="125"/>
        <end position="161"/>
    </location>
</feature>
<accession>A0AAX4H7P8</accession>
<protein>
    <submittedName>
        <fullName evidence="2">Uncharacterized protein</fullName>
    </submittedName>
</protein>
<evidence type="ECO:0000313" key="3">
    <source>
        <dbReference type="Proteomes" id="UP001338582"/>
    </source>
</evidence>
<evidence type="ECO:0000256" key="1">
    <source>
        <dbReference type="SAM" id="MobiDB-lite"/>
    </source>
</evidence>
<dbReference type="RefSeq" id="XP_062876885.1">
    <property type="nucleotide sequence ID" value="XM_063020815.1"/>
</dbReference>
<reference evidence="2 3" key="1">
    <citation type="submission" date="2023-10" db="EMBL/GenBank/DDBJ databases">
        <title>Draft Genome Sequence of Candida saopaulonensis from a very Premature Infant with Sepsis.</title>
        <authorList>
            <person name="Ning Y."/>
            <person name="Dai R."/>
            <person name="Xiao M."/>
            <person name="Xu Y."/>
            <person name="Yan Q."/>
            <person name="Zhang L."/>
        </authorList>
    </citation>
    <scope>NUCLEOTIDE SEQUENCE [LARGE SCALE GENOMIC DNA]</scope>
    <source>
        <strain evidence="2 3">19XY460</strain>
    </source>
</reference>